<evidence type="ECO:0000313" key="3">
    <source>
        <dbReference type="EMBL" id="QSX33061.1"/>
    </source>
</evidence>
<dbReference type="RefSeq" id="WP_207354297.1">
    <property type="nucleotide sequence ID" value="NZ_CP071503.1"/>
</dbReference>
<feature type="transmembrane region" description="Helical" evidence="1">
    <location>
        <begin position="43"/>
        <end position="60"/>
    </location>
</feature>
<feature type="transmembrane region" description="Helical" evidence="1">
    <location>
        <begin position="12"/>
        <end position="31"/>
    </location>
</feature>
<keyword evidence="1" id="KW-0472">Membrane</keyword>
<keyword evidence="1" id="KW-0812">Transmembrane</keyword>
<sequence>MFRAKMRHWSTPLVIGTSVVVGVSGVMLFFHLSEGLVKLMHEWLGMAFVVATLFHILNHWGPFKRYFSEKIAAALMIVVLLVAGAFIYNAANNDNKGHPVKLMMDLVMNSPLTAVAQLQQQPVTKLISDLEAKGIHVDNPAQTIAQLAKANKQHPFALLGVVTDGALKPPQDAKPQAE</sequence>
<gene>
    <name evidence="3" type="ORF">JYB87_15200</name>
</gene>
<name>A0ABX7QNL4_9GAMM</name>
<feature type="domain" description="Flavinylation-associated cytochrome" evidence="2">
    <location>
        <begin position="10"/>
        <end position="60"/>
    </location>
</feature>
<protein>
    <submittedName>
        <fullName evidence="3">DUF4405 domain-containing protein</fullName>
    </submittedName>
</protein>
<evidence type="ECO:0000256" key="1">
    <source>
        <dbReference type="SAM" id="Phobius"/>
    </source>
</evidence>
<reference evidence="3 4" key="1">
    <citation type="submission" date="2021-03" db="EMBL/GenBank/DDBJ databases">
        <title>Novel species identification of genus Shewanella.</title>
        <authorList>
            <person name="Liu G."/>
            <person name="Zhang Q."/>
        </authorList>
    </citation>
    <scope>NUCLEOTIDE SEQUENCE [LARGE SCALE GENOMIC DNA]</scope>
    <source>
        <strain evidence="3 4">FJAT-51800</strain>
    </source>
</reference>
<proteinExistence type="predicted"/>
<dbReference type="EMBL" id="CP071503">
    <property type="protein sequence ID" value="QSX33061.1"/>
    <property type="molecule type" value="Genomic_DNA"/>
</dbReference>
<evidence type="ECO:0000259" key="2">
    <source>
        <dbReference type="Pfam" id="PF14358"/>
    </source>
</evidence>
<evidence type="ECO:0000313" key="4">
    <source>
        <dbReference type="Proteomes" id="UP000662770"/>
    </source>
</evidence>
<feature type="transmembrane region" description="Helical" evidence="1">
    <location>
        <begin position="72"/>
        <end position="91"/>
    </location>
</feature>
<keyword evidence="4" id="KW-1185">Reference proteome</keyword>
<dbReference type="Proteomes" id="UP000662770">
    <property type="component" value="Chromosome"/>
</dbReference>
<dbReference type="Pfam" id="PF14358">
    <property type="entry name" value="DUF4405"/>
    <property type="match status" value="1"/>
</dbReference>
<organism evidence="3 4">
    <name type="scientific">Shewanella avicenniae</name>
    <dbReference type="NCBI Taxonomy" id="2814294"/>
    <lineage>
        <taxon>Bacteria</taxon>
        <taxon>Pseudomonadati</taxon>
        <taxon>Pseudomonadota</taxon>
        <taxon>Gammaproteobacteria</taxon>
        <taxon>Alteromonadales</taxon>
        <taxon>Shewanellaceae</taxon>
        <taxon>Shewanella</taxon>
    </lineage>
</organism>
<keyword evidence="1" id="KW-1133">Transmembrane helix</keyword>
<dbReference type="InterPro" id="IPR025517">
    <property type="entry name" value="DUF4405"/>
</dbReference>
<accession>A0ABX7QNL4</accession>